<reference evidence="2" key="1">
    <citation type="submission" date="2012-11" db="EMBL/GenBank/DDBJ databases">
        <title>Permanent draft genomes of Rhodopirellula europaea strain SH398 and 6C.</title>
        <authorList>
            <person name="Richter M."/>
            <person name="Richter-Heitmann T."/>
            <person name="Frank C."/>
            <person name="Harder J."/>
            <person name="Glockner F.O."/>
        </authorList>
    </citation>
    <scope>NUCLEOTIDE SEQUENCE</scope>
    <source>
        <strain evidence="2">6C</strain>
    </source>
</reference>
<proteinExistence type="predicted"/>
<feature type="compositionally biased region" description="Basic residues" evidence="1">
    <location>
        <begin position="1"/>
        <end position="10"/>
    </location>
</feature>
<evidence type="ECO:0000313" key="3">
    <source>
        <dbReference type="Proteomes" id="UP000011529"/>
    </source>
</evidence>
<comment type="caution">
    <text evidence="2">The sequence shown here is derived from an EMBL/GenBank/DDBJ whole genome shotgun (WGS) entry which is preliminary data.</text>
</comment>
<accession>M2AU73</accession>
<sequence length="489" mass="55835">MPPRRTFVHRHPVDQHSSPSQLTRRNNVRRDRSTFLNDDEPSREPLQTTVLLRDLHSTSRQLSRLNSTMKLTKRLHRRLLPFSLVALCLTIPCFIPLCHADEPAPQWWKGNIHTHSLWSDGDQFPEMIADWYQSEGYNFLALTDHNVLSEGSRWMDYSKILQRSDDGILDRYRARFGNAWVETRGTEGEADYQVRLKPLDEFRYLVEQHDQFILIPAEEISDRGEGKPVHINATNLAEALEPAGGDTVRQVIENNLRAILEHEKAHGREVLPHVNHPNFHYAVTAEDLASVVSERFFEVYNGHPGVNHLGDDEHPSIERMWDIINALRQTSLNVPPMMGIATDDSHEYHGKPGSRPGRGWVMVRSQYLTPEHLIRAMKRGDFYASSGVSLDDVKYDAESKTLSLQIQSDPETTYQTKFIATLAKADGLIDEHRIGVTVATSDSLQPQYTLTGKELYVRAVVTSSQPARDPSFKDQKQQAWTQPVGWESP</sequence>
<dbReference type="PANTHER" id="PTHR42924">
    <property type="entry name" value="EXONUCLEASE"/>
    <property type="match status" value="1"/>
</dbReference>
<protein>
    <submittedName>
        <fullName evidence="2">PHP domain-containing protein</fullName>
    </submittedName>
</protein>
<reference evidence="2" key="2">
    <citation type="journal article" date="2013" name="Mar. Genomics">
        <title>Expression of sulfatases in Rhodopirellula baltica and the diversity of sulfatases in the genus Rhodopirellula.</title>
        <authorList>
            <person name="Wegner C.E."/>
            <person name="Richter-Heitmann T."/>
            <person name="Klindworth A."/>
            <person name="Klockow C."/>
            <person name="Richter M."/>
            <person name="Achstetter T."/>
            <person name="Glockner F.O."/>
            <person name="Harder J."/>
        </authorList>
    </citation>
    <scope>NUCLEOTIDE SEQUENCE [LARGE SCALE GENOMIC DNA]</scope>
    <source>
        <strain evidence="2">6C</strain>
    </source>
</reference>
<name>M2AU73_9BACT</name>
<dbReference type="AlphaFoldDB" id="M2AU73"/>
<keyword evidence="3" id="KW-1185">Reference proteome</keyword>
<dbReference type="SUPFAM" id="SSF89550">
    <property type="entry name" value="PHP domain-like"/>
    <property type="match status" value="1"/>
</dbReference>
<feature type="region of interest" description="Disordered" evidence="1">
    <location>
        <begin position="464"/>
        <end position="489"/>
    </location>
</feature>
<dbReference type="Gene3D" id="3.20.20.140">
    <property type="entry name" value="Metal-dependent hydrolases"/>
    <property type="match status" value="1"/>
</dbReference>
<feature type="compositionally biased region" description="Polar residues" evidence="1">
    <location>
        <begin position="15"/>
        <end position="25"/>
    </location>
</feature>
<dbReference type="GO" id="GO:0004534">
    <property type="term" value="F:5'-3' RNA exonuclease activity"/>
    <property type="evidence" value="ECO:0007669"/>
    <property type="project" value="TreeGrafter"/>
</dbReference>
<dbReference type="Proteomes" id="UP000011529">
    <property type="component" value="Unassembled WGS sequence"/>
</dbReference>
<feature type="region of interest" description="Disordered" evidence="1">
    <location>
        <begin position="1"/>
        <end position="42"/>
    </location>
</feature>
<dbReference type="PATRIC" id="fig|1263867.3.peg.6614"/>
<dbReference type="InterPro" id="IPR016195">
    <property type="entry name" value="Pol/histidinol_Pase-like"/>
</dbReference>
<evidence type="ECO:0000313" key="2">
    <source>
        <dbReference type="EMBL" id="EMB13088.1"/>
    </source>
</evidence>
<dbReference type="EMBL" id="ANMO01000273">
    <property type="protein sequence ID" value="EMB13088.1"/>
    <property type="molecule type" value="Genomic_DNA"/>
</dbReference>
<evidence type="ECO:0000256" key="1">
    <source>
        <dbReference type="SAM" id="MobiDB-lite"/>
    </source>
</evidence>
<dbReference type="PANTHER" id="PTHR42924:SF11">
    <property type="entry name" value="POLYMERASE_HISTIDINOL PHOSPHATASE N-TERMINAL DOMAIN-CONTAINING PROTEIN"/>
    <property type="match status" value="1"/>
</dbReference>
<dbReference type="InterPro" id="IPR052018">
    <property type="entry name" value="PHP_domain"/>
</dbReference>
<organism evidence="2 3">
    <name type="scientific">Rhodopirellula europaea 6C</name>
    <dbReference type="NCBI Taxonomy" id="1263867"/>
    <lineage>
        <taxon>Bacteria</taxon>
        <taxon>Pseudomonadati</taxon>
        <taxon>Planctomycetota</taxon>
        <taxon>Planctomycetia</taxon>
        <taxon>Pirellulales</taxon>
        <taxon>Pirellulaceae</taxon>
        <taxon>Rhodopirellula</taxon>
    </lineage>
</organism>
<dbReference type="GO" id="GO:0035312">
    <property type="term" value="F:5'-3' DNA exonuclease activity"/>
    <property type="evidence" value="ECO:0007669"/>
    <property type="project" value="TreeGrafter"/>
</dbReference>
<gene>
    <name evidence="2" type="ORF">RE6C_06165</name>
</gene>